<keyword evidence="9" id="KW-0460">Magnesium</keyword>
<evidence type="ECO:0000259" key="17">
    <source>
        <dbReference type="PROSITE" id="PS51198"/>
    </source>
</evidence>
<dbReference type="EC" id="5.6.2.4" evidence="14"/>
<evidence type="ECO:0000256" key="12">
    <source>
        <dbReference type="ARBA" id="ARBA00023235"/>
    </source>
</evidence>
<dbReference type="InterPro" id="IPR000212">
    <property type="entry name" value="DNA_helicase_UvrD/REP"/>
</dbReference>
<accession>A0ABS5UBM5</accession>
<keyword evidence="20" id="KW-1185">Reference proteome</keyword>
<comment type="catalytic activity">
    <reaction evidence="15">
        <text>ATP + H2O = ADP + phosphate + H(+)</text>
        <dbReference type="Rhea" id="RHEA:13065"/>
        <dbReference type="ChEBI" id="CHEBI:15377"/>
        <dbReference type="ChEBI" id="CHEBI:15378"/>
        <dbReference type="ChEBI" id="CHEBI:30616"/>
        <dbReference type="ChEBI" id="CHEBI:43474"/>
        <dbReference type="ChEBI" id="CHEBI:456216"/>
        <dbReference type="EC" id="5.6.2.4"/>
    </reaction>
</comment>
<evidence type="ECO:0000256" key="7">
    <source>
        <dbReference type="ARBA" id="ARBA00022839"/>
    </source>
</evidence>
<dbReference type="NCBIfam" id="TIGR00609">
    <property type="entry name" value="recB"/>
    <property type="match status" value="1"/>
</dbReference>
<dbReference type="InterPro" id="IPR027417">
    <property type="entry name" value="P-loop_NTPase"/>
</dbReference>
<dbReference type="Gene3D" id="3.40.50.300">
    <property type="entry name" value="P-loop containing nucleotide triphosphate hydrolases"/>
    <property type="match status" value="3"/>
</dbReference>
<dbReference type="Pfam" id="PF13361">
    <property type="entry name" value="UvrD_C"/>
    <property type="match status" value="1"/>
</dbReference>
<dbReference type="SUPFAM" id="SSF52980">
    <property type="entry name" value="Restriction endonuclease-like"/>
    <property type="match status" value="1"/>
</dbReference>
<evidence type="ECO:0000256" key="9">
    <source>
        <dbReference type="ARBA" id="ARBA00022842"/>
    </source>
</evidence>
<dbReference type="InterPro" id="IPR011604">
    <property type="entry name" value="PDDEXK-like_dom_sf"/>
</dbReference>
<dbReference type="PANTHER" id="PTHR11070:SF23">
    <property type="entry name" value="RECBCD ENZYME SUBUNIT RECB"/>
    <property type="match status" value="1"/>
</dbReference>
<dbReference type="Proteomes" id="UP000784128">
    <property type="component" value="Unassembled WGS sequence"/>
</dbReference>
<dbReference type="SUPFAM" id="SSF52540">
    <property type="entry name" value="P-loop containing nucleoside triphosphate hydrolases"/>
    <property type="match status" value="1"/>
</dbReference>
<dbReference type="InterPro" id="IPR011335">
    <property type="entry name" value="Restrct_endonuc-II-like"/>
</dbReference>
<evidence type="ECO:0000256" key="11">
    <source>
        <dbReference type="ARBA" id="ARBA00023204"/>
    </source>
</evidence>
<evidence type="ECO:0000256" key="13">
    <source>
        <dbReference type="ARBA" id="ARBA00034617"/>
    </source>
</evidence>
<dbReference type="InterPro" id="IPR014016">
    <property type="entry name" value="UvrD-like_ATP-bd"/>
</dbReference>
<dbReference type="Gene3D" id="1.10.486.10">
    <property type="entry name" value="PCRA, domain 4"/>
    <property type="match status" value="1"/>
</dbReference>
<proteinExistence type="inferred from homology"/>
<dbReference type="Gene3D" id="3.90.320.10">
    <property type="match status" value="1"/>
</dbReference>
<name>A0ABS5UBM5_9BACT</name>
<keyword evidence="1" id="KW-0540">Nuclease</keyword>
<evidence type="ECO:0000256" key="5">
    <source>
        <dbReference type="ARBA" id="ARBA00022801"/>
    </source>
</evidence>
<keyword evidence="10" id="KW-0238">DNA-binding</keyword>
<feature type="domain" description="UvrD-like helicase C-terminal" evidence="18">
    <location>
        <begin position="474"/>
        <end position="737"/>
    </location>
</feature>
<dbReference type="PANTHER" id="PTHR11070">
    <property type="entry name" value="UVRD / RECB / PCRA DNA HELICASE FAMILY MEMBER"/>
    <property type="match status" value="1"/>
</dbReference>
<evidence type="ECO:0000313" key="20">
    <source>
        <dbReference type="Proteomes" id="UP000784128"/>
    </source>
</evidence>
<dbReference type="RefSeq" id="WP_214300772.1">
    <property type="nucleotide sequence ID" value="NZ_JAHDYS010000016.1"/>
</dbReference>
<evidence type="ECO:0000256" key="15">
    <source>
        <dbReference type="ARBA" id="ARBA00048988"/>
    </source>
</evidence>
<dbReference type="InterPro" id="IPR004586">
    <property type="entry name" value="RecB"/>
</dbReference>
<keyword evidence="12" id="KW-0413">Isomerase</keyword>
<evidence type="ECO:0000313" key="19">
    <source>
        <dbReference type="EMBL" id="MBT1073095.1"/>
    </source>
</evidence>
<evidence type="ECO:0000256" key="14">
    <source>
        <dbReference type="ARBA" id="ARBA00034808"/>
    </source>
</evidence>
<dbReference type="PROSITE" id="PS51198">
    <property type="entry name" value="UVRD_HELICASE_ATP_BIND"/>
    <property type="match status" value="1"/>
</dbReference>
<keyword evidence="7" id="KW-0269">Exonuclease</keyword>
<evidence type="ECO:0000256" key="8">
    <source>
        <dbReference type="ARBA" id="ARBA00022840"/>
    </source>
</evidence>
<organism evidence="19 20">
    <name type="scientific">Pelotalea chapellei</name>
    <dbReference type="NCBI Taxonomy" id="44671"/>
    <lineage>
        <taxon>Bacteria</taxon>
        <taxon>Pseudomonadati</taxon>
        <taxon>Thermodesulfobacteriota</taxon>
        <taxon>Desulfuromonadia</taxon>
        <taxon>Geobacterales</taxon>
        <taxon>Geobacteraceae</taxon>
        <taxon>Pelotalea</taxon>
    </lineage>
</organism>
<dbReference type="Pfam" id="PF00580">
    <property type="entry name" value="UvrD-helicase"/>
    <property type="match status" value="1"/>
</dbReference>
<feature type="binding site" evidence="16">
    <location>
        <begin position="19"/>
        <end position="26"/>
    </location>
    <ligand>
        <name>ATP</name>
        <dbReference type="ChEBI" id="CHEBI:30616"/>
    </ligand>
</feature>
<evidence type="ECO:0000256" key="3">
    <source>
        <dbReference type="ARBA" id="ARBA00022741"/>
    </source>
</evidence>
<evidence type="ECO:0000256" key="1">
    <source>
        <dbReference type="ARBA" id="ARBA00022722"/>
    </source>
</evidence>
<sequence length="1197" mass="133081">MNELDHLHIELSGRHLIEASAGTGKTYAIACLYLRLLIEKDLLPEQILVVTYTEAATKELRHRIRSRIREALEVMGGAASGDAFLLGLLAAADSVESGRQQAGERLKRALAMFDTASIFTIHSFCMRALQDHAFESGSLYDTELVTSQTELLREIVDDFWRSRFFAEPAPLLGYALQSKLSPDGLLEFLKGMLGPRLEIVPRFTEGEIDAIEERCRAAFNKVQEEWARSRGVVEDILLNSKELGRAADSYRLNDVVPALLAGLGTLVEGDNPFALFSGFEKCCLSAIIKATKKNKVPPEHPFFSCCEELLTGVQERFLALRWEVIAFAAERLPLLKRKANVRFFDDLLVDVSAALQGEGGEACAASLGQKYPAGLIDEFQDTDPLQYDIFRRIYTGKGKVLFLIGDPKQAIYSFRGADIFAYLEAASDVSDDNTHTLTGNWRSTPRLLTAFNTLFERRSPFVFDKISYHPVSSGKPEHREELLLDENHAPLQVWHLPLGDQGKPLTVGEAADCIPPAVAGEIVRLLQAGREGKALLHGRPLVPGDMAVIVRTHREGKCIQDALRAVAVPSVMRSEQSIFGTDEAGDLYTVLNALADPGNESKVRGALVTPLLGKRGDDIARFLEDEQAWEEMLSHFRDYHHAWLERGFMVMSRWLLSRERVRGRLLQRPDGERRLTNVLHCLEVIHSAAHEKDLGMEGVLAWFGGRINGGENAEENQIRLETDEQAVRIVTIHVSKGLEYPVVFCPFLWGGVRQGDDVVSFHNGFTMGKDYGSPDLGKHQLQASREALAENLRLFYVALTRAKFRCYLVAGKIDGSRATSKPETSALAYLLHSSTAEPVADLVGELAAEVRSRSSAVMLEDLQKLESAAPGAIAVQEMPEGIADSWQPVLDPYSSFICRNFNAVIGNDWRVASFTSFAQHNAAPGERPDRDEGGALHAVSPAAGDVVGGTNIFTFPKGAQAGIFLHSLFEELDFADATGEKNRPLVEKGLARYGYEPEWLETVSSMVANVIATPLPGPDGAFTLSGLRPGAWISELEFFFPLRFVTSDLLRDVLKRWNGTAAPDEPDYLRALHFKPVRGMVRGFMDMVFEHNGRYYLLDWKSNHLGYRVEDYGQAALREEMGRKLYTLQYQLYTVALTRYLALRVPGFDYASHFGGVIYLFLRGMNPEHGAQFGVYHDLPPVELIEELSDLLVECES</sequence>
<dbReference type="InterPro" id="IPR014017">
    <property type="entry name" value="DNA_helicase_UvrD-like_C"/>
</dbReference>
<dbReference type="GO" id="GO:0008854">
    <property type="term" value="F:exodeoxyribonuclease V activity"/>
    <property type="evidence" value="ECO:0007669"/>
    <property type="project" value="UniProtKB-EC"/>
</dbReference>
<feature type="domain" description="UvrD-like helicase ATP-binding" evidence="17">
    <location>
        <begin position="1"/>
        <end position="444"/>
    </location>
</feature>
<keyword evidence="3 16" id="KW-0547">Nucleotide-binding</keyword>
<evidence type="ECO:0000256" key="16">
    <source>
        <dbReference type="PROSITE-ProRule" id="PRU00560"/>
    </source>
</evidence>
<keyword evidence="6 16" id="KW-0347">Helicase</keyword>
<gene>
    <name evidence="19" type="primary">recB</name>
    <name evidence="19" type="ORF">KJB30_14980</name>
</gene>
<evidence type="ECO:0000256" key="4">
    <source>
        <dbReference type="ARBA" id="ARBA00022763"/>
    </source>
</evidence>
<dbReference type="Gene3D" id="1.10.3170.10">
    <property type="entry name" value="Recbcd, chain B, domain 2"/>
    <property type="match status" value="1"/>
</dbReference>
<evidence type="ECO:0000256" key="10">
    <source>
        <dbReference type="ARBA" id="ARBA00023125"/>
    </source>
</evidence>
<keyword evidence="11" id="KW-0234">DNA repair</keyword>
<dbReference type="PROSITE" id="PS51217">
    <property type="entry name" value="UVRD_HELICASE_CTER"/>
    <property type="match status" value="1"/>
</dbReference>
<comment type="caution">
    <text evidence="19">The sequence shown here is derived from an EMBL/GenBank/DDBJ whole genome shotgun (WGS) entry which is preliminary data.</text>
</comment>
<reference evidence="19 20" key="1">
    <citation type="submission" date="2021-05" db="EMBL/GenBank/DDBJ databases">
        <title>The draft genome of Geobacter chapellei DSM 13688.</title>
        <authorList>
            <person name="Xu Z."/>
            <person name="Masuda Y."/>
            <person name="Itoh H."/>
            <person name="Senoo K."/>
        </authorList>
    </citation>
    <scope>NUCLEOTIDE SEQUENCE [LARGE SCALE GENOMIC DNA]</scope>
    <source>
        <strain evidence="19 20">DSM 13688</strain>
    </source>
</reference>
<evidence type="ECO:0000259" key="18">
    <source>
        <dbReference type="PROSITE" id="PS51217"/>
    </source>
</evidence>
<keyword evidence="2" id="KW-0479">Metal-binding</keyword>
<dbReference type="CDD" id="cd22352">
    <property type="entry name" value="RecB_C-like"/>
    <property type="match status" value="1"/>
</dbReference>
<keyword evidence="4" id="KW-0227">DNA damage</keyword>
<protein>
    <recommendedName>
        <fullName evidence="14">DNA 3'-5' helicase</fullName>
        <ecNumber evidence="14">5.6.2.4</ecNumber>
    </recommendedName>
</protein>
<evidence type="ECO:0000256" key="6">
    <source>
        <dbReference type="ARBA" id="ARBA00022806"/>
    </source>
</evidence>
<evidence type="ECO:0000256" key="2">
    <source>
        <dbReference type="ARBA" id="ARBA00022723"/>
    </source>
</evidence>
<keyword evidence="8 16" id="KW-0067">ATP-binding</keyword>
<keyword evidence="5 16" id="KW-0378">Hydrolase</keyword>
<comment type="catalytic activity">
    <reaction evidence="13">
        <text>Couples ATP hydrolysis with the unwinding of duplex DNA by translocating in the 3'-5' direction.</text>
        <dbReference type="EC" id="5.6.2.4"/>
    </reaction>
</comment>
<dbReference type="HAMAP" id="MF_01485">
    <property type="entry name" value="RecB"/>
    <property type="match status" value="1"/>
</dbReference>
<dbReference type="EMBL" id="JAHDYS010000016">
    <property type="protein sequence ID" value="MBT1073095.1"/>
    <property type="molecule type" value="Genomic_DNA"/>
</dbReference>